<feature type="domain" description="RAVE complex protein Rav1 C-terminal" evidence="2">
    <location>
        <begin position="419"/>
        <end position="545"/>
    </location>
</feature>
<evidence type="ECO:0000259" key="2">
    <source>
        <dbReference type="Pfam" id="PF12234"/>
    </source>
</evidence>
<evidence type="ECO:0000313" key="4">
    <source>
        <dbReference type="Proteomes" id="UP001165063"/>
    </source>
</evidence>
<reference evidence="3" key="1">
    <citation type="submission" date="2023-04" db="EMBL/GenBank/DDBJ databases">
        <title>Ambrosiozyma monospora NBRC 1965.</title>
        <authorList>
            <person name="Ichikawa N."/>
            <person name="Sato H."/>
            <person name="Tonouchi N."/>
        </authorList>
    </citation>
    <scope>NUCLEOTIDE SEQUENCE</scope>
    <source>
        <strain evidence="3">NBRC 1965</strain>
    </source>
</reference>
<dbReference type="AlphaFoldDB" id="A0A9W6Z5J8"/>
<dbReference type="Proteomes" id="UP001165063">
    <property type="component" value="Unassembled WGS sequence"/>
</dbReference>
<keyword evidence="1" id="KW-0732">Signal</keyword>
<feature type="chain" id="PRO_5040828270" evidence="1">
    <location>
        <begin position="20"/>
        <end position="567"/>
    </location>
</feature>
<accession>A0A9W6Z5J8</accession>
<dbReference type="EMBL" id="BSXU01006089">
    <property type="protein sequence ID" value="GMG55726.1"/>
    <property type="molecule type" value="Genomic_DNA"/>
</dbReference>
<proteinExistence type="predicted"/>
<comment type="caution">
    <text evidence="3">The sequence shown here is derived from an EMBL/GenBank/DDBJ whole genome shotgun (WGS) entry which is preliminary data.</text>
</comment>
<dbReference type="OrthoDB" id="342131at2759"/>
<dbReference type="Pfam" id="PF12234">
    <property type="entry name" value="Rav1p_C"/>
    <property type="match status" value="1"/>
</dbReference>
<feature type="signal peptide" evidence="1">
    <location>
        <begin position="1"/>
        <end position="19"/>
    </location>
</feature>
<dbReference type="SUPFAM" id="SSF50978">
    <property type="entry name" value="WD40 repeat-like"/>
    <property type="match status" value="1"/>
</dbReference>
<gene>
    <name evidence="3" type="ORF">Amon01_000779800</name>
</gene>
<dbReference type="InterPro" id="IPR036322">
    <property type="entry name" value="WD40_repeat_dom_sf"/>
</dbReference>
<name>A0A9W6Z5J8_AMBMO</name>
<dbReference type="InterPro" id="IPR022033">
    <property type="entry name" value="Rav1p_C"/>
</dbReference>
<evidence type="ECO:0000313" key="3">
    <source>
        <dbReference type="EMBL" id="GMG55726.1"/>
    </source>
</evidence>
<sequence length="567" mass="64194">MDFKFSMLALWIYMMYALSKLISNIDEKLEGGSLKGKSGTQESDRFPIGSAEFEILGQRRSYLSDLQDSNPDICFVFDSDATIHLYGLTNLSSATPTPMIAFRLNEIMNKDGQDTTPVDIKCGDYCIPTDVRAIALQDFLVTYYTNDVGLSFVIHDLFKNSVKIIGFSFEEMFMFEKENTDHEVLKQRSLPTALVKDTNAKISIGKLQQKFTGHNKSVRKLIRSTDGSAVLSTTRFNENYLWQAIKLHDGFQTLGKQSTLMTTSPVIDAVISKNGDFVVTLVEKKLLCFDCREQSQANDEVTKRAPIVATYPVDIPGSSELLDFLLLPEGSSHVLHVVAIFKNRSCEAWSVNFIHGFSNCTIEPCSIDNLPEDDSSYDELHMATAINPVGWEESIDKVGRDVLSVVNNDGFVRIFYTSFTDNSIKWHLKNSFMTAIKDCTFLTGSSVNKLAIVNSSYDELTIWDTKLGTLQYEEQLAGDDKIKDIDWTSTDLHQSILAVGFKLHSVLYTQLRFDYTNKLPSFAKIKRVNIENQTTHEIVISVWIHPLIWLPVKQLVHWRLHPRIFSI</sequence>
<organism evidence="3 4">
    <name type="scientific">Ambrosiozyma monospora</name>
    <name type="common">Yeast</name>
    <name type="synonym">Endomycopsis monosporus</name>
    <dbReference type="NCBI Taxonomy" id="43982"/>
    <lineage>
        <taxon>Eukaryota</taxon>
        <taxon>Fungi</taxon>
        <taxon>Dikarya</taxon>
        <taxon>Ascomycota</taxon>
        <taxon>Saccharomycotina</taxon>
        <taxon>Pichiomycetes</taxon>
        <taxon>Pichiales</taxon>
        <taxon>Pichiaceae</taxon>
        <taxon>Ambrosiozyma</taxon>
    </lineage>
</organism>
<evidence type="ECO:0000256" key="1">
    <source>
        <dbReference type="SAM" id="SignalP"/>
    </source>
</evidence>
<keyword evidence="4" id="KW-1185">Reference proteome</keyword>
<protein>
    <submittedName>
        <fullName evidence="3">Unnamed protein product</fullName>
    </submittedName>
</protein>